<evidence type="ECO:0000313" key="2">
    <source>
        <dbReference type="Proteomes" id="UP000321523"/>
    </source>
</evidence>
<accession>A0A512DTV5</accession>
<dbReference type="Proteomes" id="UP000321523">
    <property type="component" value="Unassembled WGS sequence"/>
</dbReference>
<dbReference type="OrthoDB" id="7298860at2"/>
<sequence length="281" mass="29653">MRVDTGNMVVELGGAGGDVIAASNTLTFDWIPGRSEWSYWGADFEEQWSGSGPSPYQGYASFDVSAPSLAFSKTPVTFHFEISQWEVLDGGVGSTELYPWTWLPQENSLHPSVWTEAGHNSWRVFGPDVVEAHGSAVEGGFHILHYGHWEMRRTPDLAAMGGNGDDILYGGSGEDILNGGAGDDILVSGLKATIMTGGEGADIFVFGAGSGMDIVRDFEIGRDRLSFDTQEGQRLVSDAQELAGSALLDLGGGHTVLLAGISPGLLLSAGPAGGWSAEVLT</sequence>
<dbReference type="SUPFAM" id="SSF51120">
    <property type="entry name" value="beta-Roll"/>
    <property type="match status" value="1"/>
</dbReference>
<dbReference type="GO" id="GO:0005509">
    <property type="term" value="F:calcium ion binding"/>
    <property type="evidence" value="ECO:0007669"/>
    <property type="project" value="InterPro"/>
</dbReference>
<reference evidence="1 2" key="1">
    <citation type="submission" date="2019-07" db="EMBL/GenBank/DDBJ databases">
        <title>Whole genome shotgun sequence of Skermanella aerolata NBRC 106429.</title>
        <authorList>
            <person name="Hosoyama A."/>
            <person name="Uohara A."/>
            <person name="Ohji S."/>
            <person name="Ichikawa N."/>
        </authorList>
    </citation>
    <scope>NUCLEOTIDE SEQUENCE [LARGE SCALE GENOMIC DNA]</scope>
    <source>
        <strain evidence="1 2">NBRC 106429</strain>
    </source>
</reference>
<dbReference type="PRINTS" id="PR00313">
    <property type="entry name" value="CABNDNGRPT"/>
</dbReference>
<keyword evidence="2" id="KW-1185">Reference proteome</keyword>
<dbReference type="PROSITE" id="PS00330">
    <property type="entry name" value="HEMOLYSIN_CALCIUM"/>
    <property type="match status" value="1"/>
</dbReference>
<dbReference type="InterPro" id="IPR001343">
    <property type="entry name" value="Hemolysn_Ca-bd"/>
</dbReference>
<dbReference type="InterPro" id="IPR018511">
    <property type="entry name" value="Hemolysin-typ_Ca-bd_CS"/>
</dbReference>
<name>A0A512DTV5_9PROT</name>
<dbReference type="Gene3D" id="2.150.10.10">
    <property type="entry name" value="Serralysin-like metalloprotease, C-terminal"/>
    <property type="match status" value="1"/>
</dbReference>
<protein>
    <recommendedName>
        <fullName evidence="3">Peptidase M10 serralysin C-terminal domain-containing protein</fullName>
    </recommendedName>
</protein>
<dbReference type="EMBL" id="BJYZ01000018">
    <property type="protein sequence ID" value="GEO39899.1"/>
    <property type="molecule type" value="Genomic_DNA"/>
</dbReference>
<gene>
    <name evidence="1" type="ORF">SAE02_40470</name>
</gene>
<evidence type="ECO:0008006" key="3">
    <source>
        <dbReference type="Google" id="ProtNLM"/>
    </source>
</evidence>
<proteinExistence type="predicted"/>
<organism evidence="1 2">
    <name type="scientific">Skermanella aerolata</name>
    <dbReference type="NCBI Taxonomy" id="393310"/>
    <lineage>
        <taxon>Bacteria</taxon>
        <taxon>Pseudomonadati</taxon>
        <taxon>Pseudomonadota</taxon>
        <taxon>Alphaproteobacteria</taxon>
        <taxon>Rhodospirillales</taxon>
        <taxon>Azospirillaceae</taxon>
        <taxon>Skermanella</taxon>
    </lineage>
</organism>
<dbReference type="RefSeq" id="WP_147040660.1">
    <property type="nucleotide sequence ID" value="NZ_BJYZ01000018.1"/>
</dbReference>
<dbReference type="Pfam" id="PF00353">
    <property type="entry name" value="HemolysinCabind"/>
    <property type="match status" value="2"/>
</dbReference>
<comment type="caution">
    <text evidence="1">The sequence shown here is derived from an EMBL/GenBank/DDBJ whole genome shotgun (WGS) entry which is preliminary data.</text>
</comment>
<dbReference type="InterPro" id="IPR011049">
    <property type="entry name" value="Serralysin-like_metalloprot_C"/>
</dbReference>
<evidence type="ECO:0000313" key="1">
    <source>
        <dbReference type="EMBL" id="GEO39899.1"/>
    </source>
</evidence>
<dbReference type="AlphaFoldDB" id="A0A512DTV5"/>